<evidence type="ECO:0000313" key="2">
    <source>
        <dbReference type="EMBL" id="VFJ67133.1"/>
    </source>
</evidence>
<protein>
    <recommendedName>
        <fullName evidence="1">GmrSD restriction endonucleases N-terminal domain-containing protein</fullName>
    </recommendedName>
</protein>
<sequence>MYDYWVGLVYRNLNNKPSFIGITTRADFLRLLNSEKHKFMDINENLKTGNLLELSSRGGEEPVDDLDEINEVIPFTYSITSYGADYPVDSLVDRIGKKDIVIPKFSWDPTEETNIEGFQRQYVWPRPTADRFIESLLLGLPVPGIFLFKENSSSPALVLDGHQRLFTLFSYYDGVINGKEYQLVNVQKQFAGKKYKDLDVGDRRRLDDSIIHATIIRQDEPTDDQSSIYSIFERLNKGGINLQPQEIRVALYHGEFVRVLQALNSKKAWRTLYGKEGSRLKDMEMILRFFAFLYYSSKYRRPMKDFLNRYMATNQHLKKQSEKELNEIFEKTTQTILTGIGAKAFRPSGRAVNAAVVDSLMVGIGKRLNKGGITDNRNFKKQFDMLMEDPKYTETIKAGTAEEAKVKERLRLTEEAFSQVP</sequence>
<feature type="domain" description="GmrSD restriction endonucleases N-terminal" evidence="1">
    <location>
        <begin position="114"/>
        <end position="252"/>
    </location>
</feature>
<accession>A0A450TIL9</accession>
<dbReference type="InterPro" id="IPR004919">
    <property type="entry name" value="GmrSD_N"/>
</dbReference>
<proteinExistence type="predicted"/>
<name>A0A450TIL9_9GAMM</name>
<dbReference type="AlphaFoldDB" id="A0A450TIL9"/>
<dbReference type="PANTHER" id="PTHR39639:SF1">
    <property type="entry name" value="DUF262 DOMAIN-CONTAINING PROTEIN"/>
    <property type="match status" value="1"/>
</dbReference>
<organism evidence="2">
    <name type="scientific">Candidatus Kentrum sp. FW</name>
    <dbReference type="NCBI Taxonomy" id="2126338"/>
    <lineage>
        <taxon>Bacteria</taxon>
        <taxon>Pseudomonadati</taxon>
        <taxon>Pseudomonadota</taxon>
        <taxon>Gammaproteobacteria</taxon>
        <taxon>Candidatus Kentrum</taxon>
    </lineage>
</organism>
<dbReference type="EMBL" id="CAADFE010000011">
    <property type="protein sequence ID" value="VFJ67133.1"/>
    <property type="molecule type" value="Genomic_DNA"/>
</dbReference>
<dbReference type="Pfam" id="PF03235">
    <property type="entry name" value="GmrSD_N"/>
    <property type="match status" value="1"/>
</dbReference>
<reference evidence="2" key="1">
    <citation type="submission" date="2019-02" db="EMBL/GenBank/DDBJ databases">
        <authorList>
            <person name="Gruber-Vodicka R. H."/>
            <person name="Seah K. B. B."/>
        </authorList>
    </citation>
    <scope>NUCLEOTIDE SEQUENCE</scope>
    <source>
        <strain evidence="2">BECK_BZ131</strain>
    </source>
</reference>
<gene>
    <name evidence="2" type="ORF">BECKFW1821C_GA0114237_101116</name>
</gene>
<dbReference type="PANTHER" id="PTHR39639">
    <property type="entry name" value="CHROMOSOME 16, WHOLE GENOME SHOTGUN SEQUENCE"/>
    <property type="match status" value="1"/>
</dbReference>
<evidence type="ECO:0000259" key="1">
    <source>
        <dbReference type="Pfam" id="PF03235"/>
    </source>
</evidence>